<keyword evidence="3" id="KW-0285">Flavoprotein</keyword>
<dbReference type="SUPFAM" id="SSF56176">
    <property type="entry name" value="FAD-binding/transporter-associated domain-like"/>
    <property type="match status" value="1"/>
</dbReference>
<evidence type="ECO:0000313" key="9">
    <source>
        <dbReference type="EMBL" id="TSB01641.1"/>
    </source>
</evidence>
<keyword evidence="6" id="KW-0560">Oxidoreductase</keyword>
<keyword evidence="4" id="KW-0274">FAD</keyword>
<dbReference type="OrthoDB" id="9811557at2"/>
<dbReference type="PANTHER" id="PTHR11748:SF111">
    <property type="entry name" value="D-LACTATE DEHYDROGENASE, MITOCHONDRIAL-RELATED"/>
    <property type="match status" value="1"/>
</dbReference>
<evidence type="ECO:0000256" key="3">
    <source>
        <dbReference type="ARBA" id="ARBA00022630"/>
    </source>
</evidence>
<dbReference type="InterPro" id="IPR016166">
    <property type="entry name" value="FAD-bd_PCMH"/>
</dbReference>
<reference evidence="9 10" key="1">
    <citation type="submission" date="2019-07" db="EMBL/GenBank/DDBJ databases">
        <authorList>
            <person name="Park M."/>
        </authorList>
    </citation>
    <scope>NUCLEOTIDE SEQUENCE [LARGE SCALE GENOMIC DNA]</scope>
    <source>
        <strain evidence="9 10">KCTC32445</strain>
    </source>
</reference>
<dbReference type="Proteomes" id="UP000320160">
    <property type="component" value="Unassembled WGS sequence"/>
</dbReference>
<evidence type="ECO:0000256" key="4">
    <source>
        <dbReference type="ARBA" id="ARBA00022827"/>
    </source>
</evidence>
<evidence type="ECO:0000256" key="7">
    <source>
        <dbReference type="ARBA" id="ARBA00038897"/>
    </source>
</evidence>
<dbReference type="EC" id="1.1.2.4" evidence="7"/>
<accession>A0A553WAD9</accession>
<dbReference type="InterPro" id="IPR006094">
    <property type="entry name" value="Oxid_FAD_bind_N"/>
</dbReference>
<evidence type="ECO:0000256" key="2">
    <source>
        <dbReference type="ARBA" id="ARBA00008000"/>
    </source>
</evidence>
<evidence type="ECO:0000256" key="5">
    <source>
        <dbReference type="ARBA" id="ARBA00022946"/>
    </source>
</evidence>
<feature type="domain" description="FAD-binding PCMH-type" evidence="8">
    <location>
        <begin position="39"/>
        <end position="219"/>
    </location>
</feature>
<dbReference type="GO" id="GO:1903457">
    <property type="term" value="P:lactate catabolic process"/>
    <property type="evidence" value="ECO:0007669"/>
    <property type="project" value="TreeGrafter"/>
</dbReference>
<dbReference type="InterPro" id="IPR016169">
    <property type="entry name" value="FAD-bd_PCMH_sub2"/>
</dbReference>
<evidence type="ECO:0000256" key="1">
    <source>
        <dbReference type="ARBA" id="ARBA00001974"/>
    </source>
</evidence>
<dbReference type="PANTHER" id="PTHR11748">
    <property type="entry name" value="D-LACTATE DEHYDROGENASE"/>
    <property type="match status" value="1"/>
</dbReference>
<dbReference type="Gene3D" id="3.30.465.10">
    <property type="match status" value="1"/>
</dbReference>
<evidence type="ECO:0000313" key="10">
    <source>
        <dbReference type="Proteomes" id="UP000320160"/>
    </source>
</evidence>
<dbReference type="EMBL" id="VKKU01000002">
    <property type="protein sequence ID" value="TSB01641.1"/>
    <property type="molecule type" value="Genomic_DNA"/>
</dbReference>
<dbReference type="InterPro" id="IPR036318">
    <property type="entry name" value="FAD-bd_PCMH-like_sf"/>
</dbReference>
<sequence length="518" mass="55136">MASIATLGHNNLAPLLGCGVETLTDSASLDFYAHDVFERGAEPLAVVRPHNKQELARAMAAVAASGMVAIPRGGGMSYTGGITSPHPNAVLFDLAAMDRIVAISEADMTVTVEAGCTWAKLYEALKPLGLRTPMWGTLSGLYATVGGGMSQNCIFWGSTRYGMGVNSCVSMDVVLADGTILNTGAKFARSYGPDLTGLFCGDTGALGIKAEITLRLVPEAKAHGYASFLFETHAEVMTALATIERAGVATECFGFDPKLNAIRMKRDSLATDAKQLVGMMKAQGSVFKALKEGVKVVAAGRSFLSDAKFSLHILTEGRNQPSADADLVEACAIAKANGGTETDNTIPKIVRANPFVAPNSVLGPQGERWAPVHGLLPHSRAVECYDAIEAFFDKHREEMDALGVHTGTLFSAVGGAGAIIEPCIYWPDARNPWIEHLVEDAHLSKLPPGENNAAAHALMWKLKKGLVDLFFEHGAGHFQIARTYRYMDSLDPAARALLSGLKRQLDPENRMNPGALGL</sequence>
<dbReference type="GO" id="GO:0008720">
    <property type="term" value="F:D-lactate dehydrogenase (NAD+) activity"/>
    <property type="evidence" value="ECO:0007669"/>
    <property type="project" value="TreeGrafter"/>
</dbReference>
<dbReference type="InterPro" id="IPR004113">
    <property type="entry name" value="FAD-bd_oxidored_4_C"/>
</dbReference>
<proteinExistence type="inferred from homology"/>
<comment type="cofactor">
    <cofactor evidence="1">
        <name>FAD</name>
        <dbReference type="ChEBI" id="CHEBI:57692"/>
    </cofactor>
</comment>
<evidence type="ECO:0000256" key="6">
    <source>
        <dbReference type="ARBA" id="ARBA00023002"/>
    </source>
</evidence>
<organism evidence="9 10">
    <name type="scientific">Sphingorhabdus contaminans</name>
    <dbReference type="NCBI Taxonomy" id="1343899"/>
    <lineage>
        <taxon>Bacteria</taxon>
        <taxon>Pseudomonadati</taxon>
        <taxon>Pseudomonadota</taxon>
        <taxon>Alphaproteobacteria</taxon>
        <taxon>Sphingomonadales</taxon>
        <taxon>Sphingomonadaceae</taxon>
        <taxon>Sphingorhabdus</taxon>
    </lineage>
</organism>
<comment type="caution">
    <text evidence="9">The sequence shown here is derived from an EMBL/GenBank/DDBJ whole genome shotgun (WGS) entry which is preliminary data.</text>
</comment>
<dbReference type="Pfam" id="PF01565">
    <property type="entry name" value="FAD_binding_4"/>
    <property type="match status" value="1"/>
</dbReference>
<dbReference type="Pfam" id="PF02913">
    <property type="entry name" value="FAD-oxidase_C"/>
    <property type="match status" value="1"/>
</dbReference>
<dbReference type="InterPro" id="IPR016164">
    <property type="entry name" value="FAD-linked_Oxase-like_C"/>
</dbReference>
<dbReference type="RefSeq" id="WP_143776859.1">
    <property type="nucleotide sequence ID" value="NZ_VKKU01000002.1"/>
</dbReference>
<dbReference type="AlphaFoldDB" id="A0A553WAD9"/>
<evidence type="ECO:0000259" key="8">
    <source>
        <dbReference type="PROSITE" id="PS51387"/>
    </source>
</evidence>
<gene>
    <name evidence="9" type="ORF">FOM92_10690</name>
</gene>
<dbReference type="GO" id="GO:0071949">
    <property type="term" value="F:FAD binding"/>
    <property type="evidence" value="ECO:0007669"/>
    <property type="project" value="InterPro"/>
</dbReference>
<dbReference type="SUPFAM" id="SSF55103">
    <property type="entry name" value="FAD-linked oxidases, C-terminal domain"/>
    <property type="match status" value="1"/>
</dbReference>
<keyword evidence="5" id="KW-0809">Transit peptide</keyword>
<keyword evidence="10" id="KW-1185">Reference proteome</keyword>
<protein>
    <recommendedName>
        <fullName evidence="7">D-lactate dehydrogenase (cytochrome)</fullName>
        <ecNumber evidence="7">1.1.2.4</ecNumber>
    </recommendedName>
</protein>
<dbReference type="PROSITE" id="PS51387">
    <property type="entry name" value="FAD_PCMH"/>
    <property type="match status" value="1"/>
</dbReference>
<comment type="similarity">
    <text evidence="2">Belongs to the FAD-binding oxidoreductase/transferase type 4 family.</text>
</comment>
<dbReference type="GO" id="GO:0004458">
    <property type="term" value="F:D-lactate dehydrogenase (cytochrome) activity"/>
    <property type="evidence" value="ECO:0007669"/>
    <property type="project" value="UniProtKB-EC"/>
</dbReference>
<name>A0A553WAD9_9SPHN</name>